<evidence type="ECO:0000313" key="2">
    <source>
        <dbReference type="EMBL" id="MDI4644952.1"/>
    </source>
</evidence>
<dbReference type="Proteomes" id="UP001161691">
    <property type="component" value="Unassembled WGS sequence"/>
</dbReference>
<sequence>MSNSQRIERHLLLGAMATGVLLLSVACGSAQDDPAAATSIPSAEASIAISSPTPEVTIHSLDGDPAGTPQASLSREPSLGGISLGMSLADAETEIGVPSNDSYTLPEAGLTVELREYGGLTVGFDTSEHVVYVEISSAAVPSGLSDVEVGSSTADAARSLSLKAAPSSSSMTADVEGGILRLDLDPVADEVVTIKLIGSALV</sequence>
<name>A0ABT6TGL2_9BACL</name>
<organism evidence="2 3">
    <name type="scientific">Cohnella hashimotonis</name>
    <dbReference type="NCBI Taxonomy" id="2826895"/>
    <lineage>
        <taxon>Bacteria</taxon>
        <taxon>Bacillati</taxon>
        <taxon>Bacillota</taxon>
        <taxon>Bacilli</taxon>
        <taxon>Bacillales</taxon>
        <taxon>Paenibacillaceae</taxon>
        <taxon>Cohnella</taxon>
    </lineage>
</organism>
<feature type="chain" id="PRO_5045801274" evidence="1">
    <location>
        <begin position="31"/>
        <end position="202"/>
    </location>
</feature>
<reference evidence="2" key="1">
    <citation type="submission" date="2023-04" db="EMBL/GenBank/DDBJ databases">
        <title>Comparative genomic analysis of Cohnella hashimotonis sp. nov., isolated from the International Space Station.</title>
        <authorList>
            <person name="Venkateswaran K."/>
            <person name="Simpson A."/>
        </authorList>
    </citation>
    <scope>NUCLEOTIDE SEQUENCE</scope>
    <source>
        <strain evidence="2">F6_2S_P_1</strain>
    </source>
</reference>
<dbReference type="EMBL" id="JAGRPV010000001">
    <property type="protein sequence ID" value="MDI4644952.1"/>
    <property type="molecule type" value="Genomic_DNA"/>
</dbReference>
<evidence type="ECO:0000313" key="3">
    <source>
        <dbReference type="Proteomes" id="UP001161691"/>
    </source>
</evidence>
<gene>
    <name evidence="2" type="ORF">KB449_08265</name>
</gene>
<evidence type="ECO:0000256" key="1">
    <source>
        <dbReference type="SAM" id="SignalP"/>
    </source>
</evidence>
<protein>
    <submittedName>
        <fullName evidence="2">Uncharacterized protein</fullName>
    </submittedName>
</protein>
<keyword evidence="1" id="KW-0732">Signal</keyword>
<accession>A0ABT6TGL2</accession>
<dbReference type="PROSITE" id="PS51257">
    <property type="entry name" value="PROKAR_LIPOPROTEIN"/>
    <property type="match status" value="1"/>
</dbReference>
<feature type="signal peptide" evidence="1">
    <location>
        <begin position="1"/>
        <end position="30"/>
    </location>
</feature>
<keyword evidence="3" id="KW-1185">Reference proteome</keyword>
<dbReference type="RefSeq" id="WP_282907920.1">
    <property type="nucleotide sequence ID" value="NZ_JAGRPV010000001.1"/>
</dbReference>
<proteinExistence type="predicted"/>
<comment type="caution">
    <text evidence="2">The sequence shown here is derived from an EMBL/GenBank/DDBJ whole genome shotgun (WGS) entry which is preliminary data.</text>
</comment>